<evidence type="ECO:0000256" key="1">
    <source>
        <dbReference type="SAM" id="MobiDB-lite"/>
    </source>
</evidence>
<dbReference type="AlphaFoldDB" id="X6NLD6"/>
<feature type="domain" description="Dilute" evidence="2">
    <location>
        <begin position="534"/>
        <end position="728"/>
    </location>
</feature>
<name>X6NLD6_RETFI</name>
<feature type="compositionally biased region" description="Polar residues" evidence="1">
    <location>
        <begin position="335"/>
        <end position="349"/>
    </location>
</feature>
<evidence type="ECO:0000313" key="4">
    <source>
        <dbReference type="Proteomes" id="UP000023152"/>
    </source>
</evidence>
<feature type="compositionally biased region" description="Polar residues" evidence="1">
    <location>
        <begin position="304"/>
        <end position="325"/>
    </location>
</feature>
<evidence type="ECO:0000313" key="3">
    <source>
        <dbReference type="EMBL" id="ETO27105.1"/>
    </source>
</evidence>
<sequence length="822" mass="93012">MPLLKHSKKKKKTKFHEALCFGGRTEFYVLSPCIFCESKEKLFNLDLTRIQTIAISKKKVSFPKDGGHVEVFDTIKLTSTICQSVPNTENSPEIANVPGALGLVSKPKEFVLSVVTVHDERVFWQTTIDLSNKLILPKKKKKSTKKKGKKQSKLKRQLKSFTLKSKHGSGQEKSIPLQISVRVSIQCTSCLKTNVPGTVDIPMLPSKTQPLSTLPHHWDEHYLMQRPQTQPDFASSLHTANKSDPLHHFFHSVVPSPQLLCTQPEHQYANENTPPPKHLETLLRINNNQLQPPSTQDLNETSCLCNGPIQNDTHSGNYSDDQTIQDQEREEEQGESQVTLNENNATSSPPEVPVSLNEDKDKNMAHPLTTLSIELDTTSTTVAVVEDRWPSAVDMDKLNFGLIHNCASVNTQQRFWEGIPKNAVILLHCLIHWKMFQEEDTKEEKEQKNNTNDDDDLKAKHFDLLTQINNSIQLEVNQSRFDNREQAFWLIVCTSLRQWLQTIFQAPLSSFLSTQPSVNEETAKCSESNTSKSKELLKWFLKQLKALADQCYHNIMQPIIKQMEQLPLEDIFEKEHGETGSPTIDLVFSSFDPVINLLADVKIFDGFRSQMASHLIDLLVVRIGNLLLLNAQFCTLASGFRLKIVISMFNTWHFTHFARGDSATLPHSLAALTDISTLLLTCATMSNCNQVLAMCQRLNVVQIYHLLQNYNSLVTKDLKVDKDHVLRVNFFFFLIRAPLWNTGTSKLKNTVPISVKALRRPSQQKKGHNLLLELSVEGIDWKNEIAEPLLPKVAISNIDVPLDILNQAAFAFLRTPDGSTLQ</sequence>
<accession>X6NLD6</accession>
<dbReference type="Pfam" id="PF01843">
    <property type="entry name" value="DIL"/>
    <property type="match status" value="1"/>
</dbReference>
<dbReference type="PROSITE" id="PS51126">
    <property type="entry name" value="DILUTE"/>
    <property type="match status" value="1"/>
</dbReference>
<dbReference type="EMBL" id="ASPP01007460">
    <property type="protein sequence ID" value="ETO27105.1"/>
    <property type="molecule type" value="Genomic_DNA"/>
</dbReference>
<evidence type="ECO:0000259" key="2">
    <source>
        <dbReference type="PROSITE" id="PS51126"/>
    </source>
</evidence>
<gene>
    <name evidence="3" type="ORF">RFI_10028</name>
</gene>
<feature type="region of interest" description="Disordered" evidence="1">
    <location>
        <begin position="304"/>
        <end position="358"/>
    </location>
</feature>
<dbReference type="Proteomes" id="UP000023152">
    <property type="component" value="Unassembled WGS sequence"/>
</dbReference>
<keyword evidence="4" id="KW-1185">Reference proteome</keyword>
<reference evidence="3 4" key="1">
    <citation type="journal article" date="2013" name="Curr. Biol.">
        <title>The Genome of the Foraminiferan Reticulomyxa filosa.</title>
        <authorList>
            <person name="Glockner G."/>
            <person name="Hulsmann N."/>
            <person name="Schleicher M."/>
            <person name="Noegel A.A."/>
            <person name="Eichinger L."/>
            <person name="Gallinger C."/>
            <person name="Pawlowski J."/>
            <person name="Sierra R."/>
            <person name="Euteneuer U."/>
            <person name="Pillet L."/>
            <person name="Moustafa A."/>
            <person name="Platzer M."/>
            <person name="Groth M."/>
            <person name="Szafranski K."/>
            <person name="Schliwa M."/>
        </authorList>
    </citation>
    <scope>NUCLEOTIDE SEQUENCE [LARGE SCALE GENOMIC DNA]</scope>
</reference>
<comment type="caution">
    <text evidence="3">The sequence shown here is derived from an EMBL/GenBank/DDBJ whole genome shotgun (WGS) entry which is preliminary data.</text>
</comment>
<protein>
    <recommendedName>
        <fullName evidence="2">Dilute domain-containing protein</fullName>
    </recommendedName>
</protein>
<dbReference type="InterPro" id="IPR002710">
    <property type="entry name" value="Dilute_dom"/>
</dbReference>
<organism evidence="3 4">
    <name type="scientific">Reticulomyxa filosa</name>
    <dbReference type="NCBI Taxonomy" id="46433"/>
    <lineage>
        <taxon>Eukaryota</taxon>
        <taxon>Sar</taxon>
        <taxon>Rhizaria</taxon>
        <taxon>Retaria</taxon>
        <taxon>Foraminifera</taxon>
        <taxon>Monothalamids</taxon>
        <taxon>Reticulomyxidae</taxon>
        <taxon>Reticulomyxa</taxon>
    </lineage>
</organism>
<proteinExistence type="predicted"/>